<dbReference type="GeneID" id="94010113"/>
<accession>A0ABQ3PFB1</accession>
<evidence type="ECO:0000313" key="2">
    <source>
        <dbReference type="EMBL" id="GHI23708.1"/>
    </source>
</evidence>
<sequence>MDALQQHLFDSYRAAQRGESAPPAPGTHDVAVLRELRDHRRFERVVAGRPATGRLRTALSRLLARLSGGRTPGGPVRPS</sequence>
<evidence type="ECO:0000313" key="3">
    <source>
        <dbReference type="Proteomes" id="UP001052739"/>
    </source>
</evidence>
<keyword evidence="3" id="KW-1185">Reference proteome</keyword>
<comment type="caution">
    <text evidence="2">The sequence shown here is derived from an EMBL/GenBank/DDBJ whole genome shotgun (WGS) entry which is preliminary data.</text>
</comment>
<gene>
    <name evidence="2" type="ORF">Shyd_50790</name>
</gene>
<proteinExistence type="predicted"/>
<dbReference type="EMBL" id="BNDW01000040">
    <property type="protein sequence ID" value="GHI23708.1"/>
    <property type="molecule type" value="Genomic_DNA"/>
</dbReference>
<feature type="region of interest" description="Disordered" evidence="1">
    <location>
        <begin position="1"/>
        <end position="28"/>
    </location>
</feature>
<organism evidence="2 3">
    <name type="scientific">Streptomyces hydrogenans</name>
    <dbReference type="NCBI Taxonomy" id="1873719"/>
    <lineage>
        <taxon>Bacteria</taxon>
        <taxon>Bacillati</taxon>
        <taxon>Actinomycetota</taxon>
        <taxon>Actinomycetes</taxon>
        <taxon>Kitasatosporales</taxon>
        <taxon>Streptomycetaceae</taxon>
        <taxon>Streptomyces</taxon>
    </lineage>
</organism>
<dbReference type="RefSeq" id="WP_190224262.1">
    <property type="nucleotide sequence ID" value="NZ_BNBS01000053.1"/>
</dbReference>
<reference evidence="2" key="1">
    <citation type="submission" date="2024-05" db="EMBL/GenBank/DDBJ databases">
        <title>Whole genome shotgun sequence of Streptomyces hydrogenans NBRC 13475.</title>
        <authorList>
            <person name="Komaki H."/>
            <person name="Tamura T."/>
        </authorList>
    </citation>
    <scope>NUCLEOTIDE SEQUENCE</scope>
    <source>
        <strain evidence="2">NBRC 13475</strain>
    </source>
</reference>
<dbReference type="Proteomes" id="UP001052739">
    <property type="component" value="Unassembled WGS sequence"/>
</dbReference>
<name>A0ABQ3PFB1_9ACTN</name>
<evidence type="ECO:0000256" key="1">
    <source>
        <dbReference type="SAM" id="MobiDB-lite"/>
    </source>
</evidence>
<protein>
    <submittedName>
        <fullName evidence="2">Uncharacterized protein</fullName>
    </submittedName>
</protein>